<sequence>MTEPVDNVMKGAKLKKIILCGWMAAGLLWGMKPALYGGTFTTGFVGNQFFWFNQEGNTTIGNIGNSPFYAFENGNGFTVGSIGNQPFWFNQVGNVGVGSIGNEPIFEYQLQSPQPDPVGSQGELAPATSGMDFEDGD</sequence>
<evidence type="ECO:0000256" key="1">
    <source>
        <dbReference type="SAM" id="MobiDB-lite"/>
    </source>
</evidence>
<gene>
    <name evidence="2" type="ordered locus">Minf_2085</name>
</gene>
<dbReference type="EMBL" id="CP000975">
    <property type="protein sequence ID" value="ACD84139.1"/>
    <property type="molecule type" value="Genomic_DNA"/>
</dbReference>
<evidence type="ECO:0000313" key="3">
    <source>
        <dbReference type="Proteomes" id="UP000009149"/>
    </source>
</evidence>
<name>B3DZ47_METI4</name>
<proteinExistence type="predicted"/>
<dbReference type="Proteomes" id="UP000009149">
    <property type="component" value="Chromosome"/>
</dbReference>
<dbReference type="AlphaFoldDB" id="B3DZ47"/>
<accession>B3DZ47</accession>
<organism evidence="2 3">
    <name type="scientific">Methylacidiphilum infernorum (isolate V4)</name>
    <name type="common">Methylokorus infernorum (strain V4)</name>
    <dbReference type="NCBI Taxonomy" id="481448"/>
    <lineage>
        <taxon>Bacteria</taxon>
        <taxon>Pseudomonadati</taxon>
        <taxon>Verrucomicrobiota</taxon>
        <taxon>Methylacidiphilae</taxon>
        <taxon>Methylacidiphilales</taxon>
        <taxon>Methylacidiphilaceae</taxon>
        <taxon>Methylacidiphilum (ex Ratnadevi et al. 2023)</taxon>
    </lineage>
</organism>
<feature type="region of interest" description="Disordered" evidence="1">
    <location>
        <begin position="111"/>
        <end position="137"/>
    </location>
</feature>
<reference evidence="2 3" key="1">
    <citation type="journal article" date="2008" name="Biol. Direct">
        <title>Complete genome sequence of the extremely acidophilic methanotroph isolate V4, Methylacidiphilum infernorum, a representative of the bacterial phylum Verrucomicrobia.</title>
        <authorList>
            <person name="Hou S."/>
            <person name="Makarova K.S."/>
            <person name="Saw J.H."/>
            <person name="Senin P."/>
            <person name="Ly B.V."/>
            <person name="Zhou Z."/>
            <person name="Ren Y."/>
            <person name="Wang J."/>
            <person name="Galperin M.Y."/>
            <person name="Omelchenko M.V."/>
            <person name="Wolf Y.I."/>
            <person name="Yutin N."/>
            <person name="Koonin E.V."/>
            <person name="Stott M.B."/>
            <person name="Mountain B.W."/>
            <person name="Crowe M.A."/>
            <person name="Smirnova A.V."/>
            <person name="Dunfield P.F."/>
            <person name="Feng L."/>
            <person name="Wang L."/>
            <person name="Alam M."/>
        </authorList>
    </citation>
    <scope>NUCLEOTIDE SEQUENCE [LARGE SCALE GENOMIC DNA]</scope>
    <source>
        <strain evidence="3">Isolate V4</strain>
    </source>
</reference>
<evidence type="ECO:0000313" key="2">
    <source>
        <dbReference type="EMBL" id="ACD84139.1"/>
    </source>
</evidence>
<protein>
    <submittedName>
        <fullName evidence="2">Uncharacterized protein</fullName>
    </submittedName>
</protein>
<dbReference type="KEGG" id="min:Minf_2085"/>
<dbReference type="HOGENOM" id="CLU_1862835_0_0_0"/>